<dbReference type="PANTHER" id="PTHR11735:SF11">
    <property type="entry name" value="TRNA THREONYLCARBAMOYLADENOSINE BIOSYNTHESIS PROTEIN TSAB"/>
    <property type="match status" value="1"/>
</dbReference>
<name>A0A9D1F0U1_9BACT</name>
<dbReference type="EMBL" id="DVIU01000236">
    <property type="protein sequence ID" value="HIS37306.1"/>
    <property type="molecule type" value="Genomic_DNA"/>
</dbReference>
<reference evidence="2" key="2">
    <citation type="journal article" date="2021" name="PeerJ">
        <title>Extensive microbial diversity within the chicken gut microbiome revealed by metagenomics and culture.</title>
        <authorList>
            <person name="Gilroy R."/>
            <person name="Ravi A."/>
            <person name="Getino M."/>
            <person name="Pursley I."/>
            <person name="Horton D.L."/>
            <person name="Alikhan N.F."/>
            <person name="Baker D."/>
            <person name="Gharbi K."/>
            <person name="Hall N."/>
            <person name="Watson M."/>
            <person name="Adriaenssens E.M."/>
            <person name="Foster-Nyarko E."/>
            <person name="Jarju S."/>
            <person name="Secka A."/>
            <person name="Antonio M."/>
            <person name="Oren A."/>
            <person name="Chaudhuri R.R."/>
            <person name="La Ragione R."/>
            <person name="Hildebrand F."/>
            <person name="Pallen M.J."/>
        </authorList>
    </citation>
    <scope>NUCLEOTIDE SEQUENCE</scope>
    <source>
        <strain evidence="2">6276</strain>
    </source>
</reference>
<evidence type="ECO:0000313" key="3">
    <source>
        <dbReference type="Proteomes" id="UP000823928"/>
    </source>
</evidence>
<organism evidence="2 3">
    <name type="scientific">Candidatus Scatousia excrementigallinarum</name>
    <dbReference type="NCBI Taxonomy" id="2840935"/>
    <lineage>
        <taxon>Bacteria</taxon>
        <taxon>Candidatus Scatousia</taxon>
    </lineage>
</organism>
<dbReference type="GO" id="GO:0005829">
    <property type="term" value="C:cytosol"/>
    <property type="evidence" value="ECO:0007669"/>
    <property type="project" value="TreeGrafter"/>
</dbReference>
<evidence type="ECO:0000313" key="2">
    <source>
        <dbReference type="EMBL" id="HIS37306.1"/>
    </source>
</evidence>
<dbReference type="PANTHER" id="PTHR11735">
    <property type="entry name" value="TRNA N6-ADENOSINE THREONYLCARBAMOYLTRANSFERASE"/>
    <property type="match status" value="1"/>
</dbReference>
<dbReference type="GO" id="GO:0002949">
    <property type="term" value="P:tRNA threonylcarbamoyladenosine modification"/>
    <property type="evidence" value="ECO:0007669"/>
    <property type="project" value="InterPro"/>
</dbReference>
<reference evidence="2" key="1">
    <citation type="submission" date="2020-10" db="EMBL/GenBank/DDBJ databases">
        <authorList>
            <person name="Gilroy R."/>
        </authorList>
    </citation>
    <scope>NUCLEOTIDE SEQUENCE</scope>
    <source>
        <strain evidence="2">6276</strain>
    </source>
</reference>
<proteinExistence type="predicted"/>
<accession>A0A9D1F0U1</accession>
<dbReference type="Pfam" id="PF00814">
    <property type="entry name" value="TsaD"/>
    <property type="match status" value="1"/>
</dbReference>
<comment type="caution">
    <text evidence="2">The sequence shown here is derived from an EMBL/GenBank/DDBJ whole genome shotgun (WGS) entry which is preliminary data.</text>
</comment>
<dbReference type="Gene3D" id="3.30.420.200">
    <property type="match status" value="1"/>
</dbReference>
<dbReference type="SUPFAM" id="SSF53067">
    <property type="entry name" value="Actin-like ATPase domain"/>
    <property type="match status" value="1"/>
</dbReference>
<dbReference type="InterPro" id="IPR022496">
    <property type="entry name" value="T6A_TsaB"/>
</dbReference>
<dbReference type="Proteomes" id="UP000823928">
    <property type="component" value="Unassembled WGS sequence"/>
</dbReference>
<dbReference type="NCBIfam" id="TIGR03725">
    <property type="entry name" value="T6A_YeaZ"/>
    <property type="match status" value="1"/>
</dbReference>
<dbReference type="InterPro" id="IPR043129">
    <property type="entry name" value="ATPase_NBD"/>
</dbReference>
<gene>
    <name evidence="2" type="primary">tsaB</name>
    <name evidence="2" type="ORF">IAC10_11900</name>
</gene>
<feature type="domain" description="Gcp-like" evidence="1">
    <location>
        <begin position="29"/>
        <end position="129"/>
    </location>
</feature>
<dbReference type="AlphaFoldDB" id="A0A9D1F0U1"/>
<protein>
    <submittedName>
        <fullName evidence="2">tRNA (Adenosine(37)-N6)-threonylcarbamoyltransferase complex dimerization subunit type 1 TsaB</fullName>
    </submittedName>
</protein>
<sequence length="201" mass="21979">MKILAFDTCLDKMYVVLKEDENVLASEIIENQGGKYHSAFLISTIQKVLGANNIKPQDINLIATNIGPGSFTGIRACTTVARVMAQQLDCKVKGVSSLEILARCASANPLVALDARKNSAYLYVDGEIKGAIQLEEVQKLVQNGNYNVITDNKLKPLLGGVSYQENDYRLGEILAELAVQEDGDGDWHKLKPLYIQPPPMG</sequence>
<dbReference type="InterPro" id="IPR000905">
    <property type="entry name" value="Gcp-like_dom"/>
</dbReference>
<dbReference type="Gene3D" id="3.30.420.40">
    <property type="match status" value="1"/>
</dbReference>
<evidence type="ECO:0000259" key="1">
    <source>
        <dbReference type="Pfam" id="PF00814"/>
    </source>
</evidence>